<dbReference type="PROSITE" id="PS50048">
    <property type="entry name" value="ZN2_CY6_FUNGAL_2"/>
    <property type="match status" value="1"/>
</dbReference>
<evidence type="ECO:0000256" key="2">
    <source>
        <dbReference type="ARBA" id="ARBA00022723"/>
    </source>
</evidence>
<dbReference type="GO" id="GO:0005634">
    <property type="term" value="C:nucleus"/>
    <property type="evidence" value="ECO:0007669"/>
    <property type="project" value="UniProtKB-SubCell"/>
</dbReference>
<dbReference type="GO" id="GO:0008270">
    <property type="term" value="F:zinc ion binding"/>
    <property type="evidence" value="ECO:0007669"/>
    <property type="project" value="InterPro"/>
</dbReference>
<keyword evidence="4" id="KW-0804">Transcription</keyword>
<evidence type="ECO:0000256" key="5">
    <source>
        <dbReference type="ARBA" id="ARBA00023242"/>
    </source>
</evidence>
<feature type="region of interest" description="Disordered" evidence="6">
    <location>
        <begin position="548"/>
        <end position="594"/>
    </location>
</feature>
<keyword evidence="2" id="KW-0479">Metal-binding</keyword>
<gene>
    <name evidence="8" type="ORF">B0T10DRAFT_96523</name>
</gene>
<feature type="compositionally biased region" description="Polar residues" evidence="6">
    <location>
        <begin position="558"/>
        <end position="571"/>
    </location>
</feature>
<sequence length="638" mass="71632">MRSVIACNRCRRAKVKCKHNGHSPCIACQKRGTTETCILLGPDIGPKTCPSPKRRLLKRKQLASDNQHEPGSTRIPSPIIQHDIKHVFGEIERARFVRAATSVQSQFPELGFLHPIHVDHDSEDPSAAQMLRLLTLLAVSDRYEVDLPDNANYILLTTAELHKRIITSPSLDLVQAFLILSVYNWGDGDGFSAWMHAGMACRMAQGLLSTKLPEIANASISEMEKRTLWSCFAIDKLLSCGKARKAMFDLDSMNLPLPSSEEDFIFGDINAQVPLSNQRPHLPTTDCGLDSSFKLITKGLHIWSSIHSWGAEGGRRQRGMTELEQCPWQETSQWNRMKQELQEWRDSQHPRIKYPESKVSSHAHLKQAERFGHLNLIYYVSLLLLCREYIPFLPVGELKPRGPIERPLLKAAGPDAFWSRNVVELFHAATQISNLLKDLRRAGAPLRTPFSGLCAFSSILLNHYAASFPSFMEFAPDQVKQAESQAEESMHDLQETGRVWKVAQDWIEVAETAKSLFHRATGTNGGAMKKSRYDYPDLEDSINLAQLKGMPRPGFSGSAPNSPPLNDSPTLTERRESTETGGVSVSGSPRMQHEGNWSSVMNEVMDEDEWRLWSFWDDPHLLSTVVDPSLGLEHQGDT</sequence>
<keyword evidence="5" id="KW-0539">Nucleus</keyword>
<feature type="domain" description="Zn(2)-C6 fungal-type" evidence="7">
    <location>
        <begin position="6"/>
        <end position="39"/>
    </location>
</feature>
<evidence type="ECO:0000259" key="7">
    <source>
        <dbReference type="PROSITE" id="PS50048"/>
    </source>
</evidence>
<protein>
    <submittedName>
        <fullName evidence="8">Fungal-specific transcription factor domain-containing protein</fullName>
    </submittedName>
</protein>
<accession>A0A9P8VZC2</accession>
<dbReference type="CDD" id="cd12148">
    <property type="entry name" value="fungal_TF_MHR"/>
    <property type="match status" value="1"/>
</dbReference>
<keyword evidence="3" id="KW-0805">Transcription regulation</keyword>
<dbReference type="InterPro" id="IPR036864">
    <property type="entry name" value="Zn2-C6_fun-type_DNA-bd_sf"/>
</dbReference>
<evidence type="ECO:0000313" key="8">
    <source>
        <dbReference type="EMBL" id="KAH6884804.1"/>
    </source>
</evidence>
<dbReference type="SMART" id="SM00906">
    <property type="entry name" value="Fungal_trans"/>
    <property type="match status" value="1"/>
</dbReference>
<reference evidence="8 9" key="1">
    <citation type="journal article" date="2021" name="Nat. Commun.">
        <title>Genetic determinants of endophytism in the Arabidopsis root mycobiome.</title>
        <authorList>
            <person name="Mesny F."/>
            <person name="Miyauchi S."/>
            <person name="Thiergart T."/>
            <person name="Pickel B."/>
            <person name="Atanasova L."/>
            <person name="Karlsson M."/>
            <person name="Huettel B."/>
            <person name="Barry K.W."/>
            <person name="Haridas S."/>
            <person name="Chen C."/>
            <person name="Bauer D."/>
            <person name="Andreopoulos W."/>
            <person name="Pangilinan J."/>
            <person name="LaButti K."/>
            <person name="Riley R."/>
            <person name="Lipzen A."/>
            <person name="Clum A."/>
            <person name="Drula E."/>
            <person name="Henrissat B."/>
            <person name="Kohler A."/>
            <person name="Grigoriev I.V."/>
            <person name="Martin F.M."/>
            <person name="Hacquard S."/>
        </authorList>
    </citation>
    <scope>NUCLEOTIDE SEQUENCE [LARGE SCALE GENOMIC DNA]</scope>
    <source>
        <strain evidence="8 9">MPI-CAGE-CH-0241</strain>
    </source>
</reference>
<evidence type="ECO:0000313" key="9">
    <source>
        <dbReference type="Proteomes" id="UP000777438"/>
    </source>
</evidence>
<dbReference type="SMART" id="SM00066">
    <property type="entry name" value="GAL4"/>
    <property type="match status" value="1"/>
</dbReference>
<feature type="compositionally biased region" description="Low complexity" evidence="6">
    <location>
        <begin position="579"/>
        <end position="588"/>
    </location>
</feature>
<dbReference type="Proteomes" id="UP000777438">
    <property type="component" value="Unassembled WGS sequence"/>
</dbReference>
<comment type="subcellular location">
    <subcellularLocation>
        <location evidence="1">Nucleus</location>
    </subcellularLocation>
</comment>
<dbReference type="EMBL" id="JAGPYM010000019">
    <property type="protein sequence ID" value="KAH6884804.1"/>
    <property type="molecule type" value="Genomic_DNA"/>
</dbReference>
<dbReference type="SUPFAM" id="SSF57701">
    <property type="entry name" value="Zn2/Cys6 DNA-binding domain"/>
    <property type="match status" value="1"/>
</dbReference>
<proteinExistence type="predicted"/>
<dbReference type="InterPro" id="IPR050815">
    <property type="entry name" value="TF_fung"/>
</dbReference>
<keyword evidence="9" id="KW-1185">Reference proteome</keyword>
<comment type="caution">
    <text evidence="8">The sequence shown here is derived from an EMBL/GenBank/DDBJ whole genome shotgun (WGS) entry which is preliminary data.</text>
</comment>
<evidence type="ECO:0000256" key="6">
    <source>
        <dbReference type="SAM" id="MobiDB-lite"/>
    </source>
</evidence>
<dbReference type="Pfam" id="PF04082">
    <property type="entry name" value="Fungal_trans"/>
    <property type="match status" value="1"/>
</dbReference>
<dbReference type="InterPro" id="IPR001138">
    <property type="entry name" value="Zn2Cys6_DnaBD"/>
</dbReference>
<dbReference type="Gene3D" id="4.10.240.10">
    <property type="entry name" value="Zn(2)-C6 fungal-type DNA-binding domain"/>
    <property type="match status" value="1"/>
</dbReference>
<dbReference type="AlphaFoldDB" id="A0A9P8VZC2"/>
<dbReference type="GO" id="GO:0006351">
    <property type="term" value="P:DNA-templated transcription"/>
    <property type="evidence" value="ECO:0007669"/>
    <property type="project" value="InterPro"/>
</dbReference>
<dbReference type="Pfam" id="PF00172">
    <property type="entry name" value="Zn_clus"/>
    <property type="match status" value="1"/>
</dbReference>
<dbReference type="GO" id="GO:0003677">
    <property type="term" value="F:DNA binding"/>
    <property type="evidence" value="ECO:0007669"/>
    <property type="project" value="InterPro"/>
</dbReference>
<dbReference type="PANTHER" id="PTHR47338:SF19">
    <property type="entry name" value="ZN(II)2CYS6 TRANSCRIPTION FACTOR (EUROFUNG)"/>
    <property type="match status" value="1"/>
</dbReference>
<evidence type="ECO:0000256" key="3">
    <source>
        <dbReference type="ARBA" id="ARBA00023015"/>
    </source>
</evidence>
<dbReference type="PROSITE" id="PS00463">
    <property type="entry name" value="ZN2_CY6_FUNGAL_1"/>
    <property type="match status" value="1"/>
</dbReference>
<dbReference type="InterPro" id="IPR007219">
    <property type="entry name" value="XnlR_reg_dom"/>
</dbReference>
<name>A0A9P8VZC2_9HYPO</name>
<evidence type="ECO:0000256" key="4">
    <source>
        <dbReference type="ARBA" id="ARBA00023163"/>
    </source>
</evidence>
<evidence type="ECO:0000256" key="1">
    <source>
        <dbReference type="ARBA" id="ARBA00004123"/>
    </source>
</evidence>
<dbReference type="GO" id="GO:0000981">
    <property type="term" value="F:DNA-binding transcription factor activity, RNA polymerase II-specific"/>
    <property type="evidence" value="ECO:0007669"/>
    <property type="project" value="InterPro"/>
</dbReference>
<dbReference type="OrthoDB" id="10261408at2759"/>
<dbReference type="CDD" id="cd00067">
    <property type="entry name" value="GAL4"/>
    <property type="match status" value="1"/>
</dbReference>
<dbReference type="PANTHER" id="PTHR47338">
    <property type="entry name" value="ZN(II)2CYS6 TRANSCRIPTION FACTOR (EUROFUNG)-RELATED"/>
    <property type="match status" value="1"/>
</dbReference>
<organism evidence="8 9">
    <name type="scientific">Thelonectria olida</name>
    <dbReference type="NCBI Taxonomy" id="1576542"/>
    <lineage>
        <taxon>Eukaryota</taxon>
        <taxon>Fungi</taxon>
        <taxon>Dikarya</taxon>
        <taxon>Ascomycota</taxon>
        <taxon>Pezizomycotina</taxon>
        <taxon>Sordariomycetes</taxon>
        <taxon>Hypocreomycetidae</taxon>
        <taxon>Hypocreales</taxon>
        <taxon>Nectriaceae</taxon>
        <taxon>Thelonectria</taxon>
    </lineage>
</organism>